<keyword evidence="1" id="KW-1133">Transmembrane helix</keyword>
<keyword evidence="3" id="KW-1185">Reference proteome</keyword>
<dbReference type="Proteomes" id="UP000054526">
    <property type="component" value="Unassembled WGS sequence"/>
</dbReference>
<protein>
    <recommendedName>
        <fullName evidence="4">Acriflavin resistance protein</fullName>
    </recommendedName>
</protein>
<dbReference type="InterPro" id="IPR001036">
    <property type="entry name" value="Acrflvin-R"/>
</dbReference>
<dbReference type="SUPFAM" id="SSF82693">
    <property type="entry name" value="Multidrug efflux transporter AcrB pore domain, PN1, PN2, PC1 and PC2 subdomains"/>
    <property type="match status" value="1"/>
</dbReference>
<dbReference type="PANTHER" id="PTHR32063:SF0">
    <property type="entry name" value="SWARMING MOTILITY PROTEIN SWRC"/>
    <property type="match status" value="1"/>
</dbReference>
<evidence type="ECO:0000313" key="3">
    <source>
        <dbReference type="Proteomes" id="UP000054526"/>
    </source>
</evidence>
<accession>A0ABR5A6A0</accession>
<dbReference type="Pfam" id="PF00873">
    <property type="entry name" value="ACR_tran"/>
    <property type="match status" value="1"/>
</dbReference>
<dbReference type="Gene3D" id="1.20.1640.10">
    <property type="entry name" value="Multidrug efflux transporter AcrB transmembrane domain"/>
    <property type="match status" value="1"/>
</dbReference>
<gene>
    <name evidence="2" type="ORF">SD71_07450</name>
</gene>
<feature type="transmembrane region" description="Helical" evidence="1">
    <location>
        <begin position="12"/>
        <end position="30"/>
    </location>
</feature>
<dbReference type="SUPFAM" id="SSF82714">
    <property type="entry name" value="Multidrug efflux transporter AcrB TolC docking domain, DN and DC subdomains"/>
    <property type="match status" value="1"/>
</dbReference>
<proteinExistence type="predicted"/>
<dbReference type="EMBL" id="JXAL01000008">
    <property type="protein sequence ID" value="KIL36442.1"/>
    <property type="molecule type" value="Genomic_DNA"/>
</dbReference>
<keyword evidence="1" id="KW-0472">Membrane</keyword>
<sequence>MLSVIRFSMRNTVAIFMIVALLVAGGFYAINGMKMEKYPDVDIPYLHMRIIYPGASPEQVMNDIGEPLEQELANVKGKINMYTGANPNVFWSTLQFGMSVDMDDAEQLMRDAVAKVELPDSAGEPLFQKERMDPEVYQLAVYGGTQLQVQQYVDETLRPAIRSVPGIEEINIRGEADRKLYIRLRPEALLENRLSYDQVKQLIAANNLSIPIGDLDTADQTLPIRAGKTFKSADDVKNTPLLAQVAASNARTAGLPQVKC</sequence>
<dbReference type="RefSeq" id="WP_041061695.1">
    <property type="nucleotide sequence ID" value="NZ_JXAL01000008.1"/>
</dbReference>
<organism evidence="2 3">
    <name type="scientific">Cohnella kolymensis</name>
    <dbReference type="NCBI Taxonomy" id="1590652"/>
    <lineage>
        <taxon>Bacteria</taxon>
        <taxon>Bacillati</taxon>
        <taxon>Bacillota</taxon>
        <taxon>Bacilli</taxon>
        <taxon>Bacillales</taxon>
        <taxon>Paenibacillaceae</taxon>
        <taxon>Cohnella</taxon>
    </lineage>
</organism>
<dbReference type="InterPro" id="IPR027463">
    <property type="entry name" value="AcrB_DN_DC_subdom"/>
</dbReference>
<evidence type="ECO:0008006" key="4">
    <source>
        <dbReference type="Google" id="ProtNLM"/>
    </source>
</evidence>
<dbReference type="Gene3D" id="3.30.70.1430">
    <property type="entry name" value="Multidrug efflux transporter AcrB pore domain"/>
    <property type="match status" value="1"/>
</dbReference>
<keyword evidence="1" id="KW-0812">Transmembrane</keyword>
<dbReference type="Gene3D" id="3.30.2090.10">
    <property type="entry name" value="Multidrug efflux transporter AcrB TolC docking domain, DN and DC subdomains"/>
    <property type="match status" value="1"/>
</dbReference>
<comment type="caution">
    <text evidence="2">The sequence shown here is derived from an EMBL/GenBank/DDBJ whole genome shotgun (WGS) entry which is preliminary data.</text>
</comment>
<evidence type="ECO:0000313" key="2">
    <source>
        <dbReference type="EMBL" id="KIL36442.1"/>
    </source>
</evidence>
<dbReference type="Gene3D" id="3.30.70.1320">
    <property type="entry name" value="Multidrug efflux transporter AcrB pore domain like"/>
    <property type="match status" value="1"/>
</dbReference>
<dbReference type="PANTHER" id="PTHR32063">
    <property type="match status" value="1"/>
</dbReference>
<name>A0ABR5A6A0_9BACL</name>
<reference evidence="2 3" key="1">
    <citation type="submission" date="2014-12" db="EMBL/GenBank/DDBJ databases">
        <title>Draft genome sequence of Cohnella kolymensis strain B-2846.</title>
        <authorList>
            <person name="Karlyshev A.V."/>
            <person name="Kudryashova E.B."/>
        </authorList>
    </citation>
    <scope>NUCLEOTIDE SEQUENCE [LARGE SCALE GENOMIC DNA]</scope>
    <source>
        <strain evidence="2 3">VKM B-2846</strain>
    </source>
</reference>
<evidence type="ECO:0000256" key="1">
    <source>
        <dbReference type="SAM" id="Phobius"/>
    </source>
</evidence>